<keyword evidence="2" id="KW-1133">Transmembrane helix</keyword>
<feature type="transmembrane region" description="Helical" evidence="2">
    <location>
        <begin position="12"/>
        <end position="31"/>
    </location>
</feature>
<dbReference type="GeneID" id="9742811"/>
<evidence type="ECO:0008006" key="5">
    <source>
        <dbReference type="Google" id="ProtNLM"/>
    </source>
</evidence>
<dbReference type="OrthoDB" id="111115at2157"/>
<evidence type="ECO:0000256" key="2">
    <source>
        <dbReference type="SAM" id="Phobius"/>
    </source>
</evidence>
<keyword evidence="2" id="KW-0812">Transmembrane</keyword>
<proteinExistence type="predicted"/>
<evidence type="ECO:0000256" key="1">
    <source>
        <dbReference type="SAM" id="MobiDB-lite"/>
    </source>
</evidence>
<organism evidence="3 4">
    <name type="scientific">Methanolacinia petrolearia (strain DSM 11571 / OCM 486 / SEBR 4847)</name>
    <name type="common">Methanoplanus petrolearius</name>
    <dbReference type="NCBI Taxonomy" id="679926"/>
    <lineage>
        <taxon>Archaea</taxon>
        <taxon>Methanobacteriati</taxon>
        <taxon>Methanobacteriota</taxon>
        <taxon>Stenosarchaea group</taxon>
        <taxon>Methanomicrobia</taxon>
        <taxon>Methanomicrobiales</taxon>
        <taxon>Methanomicrobiaceae</taxon>
        <taxon>Methanolacinia</taxon>
    </lineage>
</organism>
<evidence type="ECO:0000313" key="3">
    <source>
        <dbReference type="EMBL" id="ADN35141.1"/>
    </source>
</evidence>
<dbReference type="KEGG" id="mpi:Mpet_0367"/>
<feature type="region of interest" description="Disordered" evidence="1">
    <location>
        <begin position="804"/>
        <end position="848"/>
    </location>
</feature>
<feature type="transmembrane region" description="Helical" evidence="2">
    <location>
        <begin position="853"/>
        <end position="869"/>
    </location>
</feature>
<keyword evidence="4" id="KW-1185">Reference proteome</keyword>
<dbReference type="eggNOG" id="arCOG09597">
    <property type="taxonomic scope" value="Archaea"/>
</dbReference>
<name>E1RFY9_METP4</name>
<evidence type="ECO:0000313" key="4">
    <source>
        <dbReference type="Proteomes" id="UP000006565"/>
    </source>
</evidence>
<dbReference type="HOGENOM" id="CLU_015377_0_0_2"/>
<sequence length="873" mass="95717" precursor="true">MSVLKIKNPRGVVFLIILVVIGVLIAVPASARYPSPEGSNAGVNPGDTVFNGERGLNFSTFQTMPPLEAPLWLACDDSGSALAMQTLKDSAVLSGRLNVGSSYLDRPFKLYNGSWGNSICIVSEPDGGIEIRTGTALGTDVNPATTDTKTPAVIPLNMNVQFKIDSTNLNNGNFVNPWYEYSLKTASGLKLSTVTNMNGDSVSLTDLMEDPTKNNNTLAFSIGDQNLNPEEGSYVMEFTAYNGQNSFYTAEYDFDVVRYTLAASVSPSTVQMGDSTTLTITGRPYTYYTISIEDTMEGKPELSPTGNYDIYVNEYEAVVHPDWSGTVTVQLNIPEVEGDYSRTTRNFYPKIYETNNPDTYTTAQITVEPGTSKDIELYDLPLSDEQYYCLGDTIPVEGTLAAAASDDMYIYFYITGYNLDSNGDKPSSPSTGVVDYDNSTFDYVKISKGSAEFYFDWDTSGTGLSSGTYTIFATTEPVGYESRGLSEEEVKDYLAVDLNDASINVKFPEEAPGFFAQGDHVVSLWSARGSPNSSSYTGTIRYWIIGKNFKYTGYTQFPLLKVDSDSTDAEQLSILAEDNDFPGYSGLNLPRSFSNNMSEGSFYVIYQHPMNNQVFDVLPEEGNSYSGTITTIVTTSGKTIDFSSLQSDSALAAIEEAFDSPYIDDTMVKQKFVIERARVNVDPVIDYEVGEAVPITGTTNLECAIDYPYNQIDLSGDSLTLAVYEADMYYSGKTQSTYRVYSDSTHPGRDTVDLDSRSFSFEIPADISAQMKPGDYVGVMKCEEIKFEKPFLFTLHEEGYGKEQASASQNVGEGLSDQPQSTKKTATATSQYTRSATTRATTEPTAKSSGPGPLFYIISLSSVAWAVLYRKRR</sequence>
<feature type="compositionally biased region" description="Polar residues" evidence="1">
    <location>
        <begin position="805"/>
        <end position="848"/>
    </location>
</feature>
<dbReference type="AlphaFoldDB" id="E1RFY9"/>
<gene>
    <name evidence="3" type="ordered locus">Mpet_0367</name>
</gene>
<protein>
    <recommendedName>
        <fullName evidence="5">DUF3821 domain-containing protein</fullName>
    </recommendedName>
</protein>
<dbReference type="STRING" id="679926.Mpet_0367"/>
<dbReference type="RefSeq" id="WP_013328320.1">
    <property type="nucleotide sequence ID" value="NC_014507.1"/>
</dbReference>
<keyword evidence="2" id="KW-0472">Membrane</keyword>
<dbReference type="Proteomes" id="UP000006565">
    <property type="component" value="Chromosome"/>
</dbReference>
<dbReference type="EMBL" id="CP002117">
    <property type="protein sequence ID" value="ADN35141.1"/>
    <property type="molecule type" value="Genomic_DNA"/>
</dbReference>
<reference evidence="3 4" key="1">
    <citation type="journal article" date="2010" name="Stand. Genomic Sci.">
        <title>Complete genome sequence of Methanoplanus petrolearius type strain (SEBR 4847).</title>
        <authorList>
            <person name="Brambilla E."/>
            <person name="Djao O.D."/>
            <person name="Daligault H."/>
            <person name="Lapidus A."/>
            <person name="Lucas S."/>
            <person name="Hammon N."/>
            <person name="Nolan M."/>
            <person name="Tice H."/>
            <person name="Cheng J.F."/>
            <person name="Han C."/>
            <person name="Tapia R."/>
            <person name="Goodwin L."/>
            <person name="Pitluck S."/>
            <person name="Liolios K."/>
            <person name="Ivanova N."/>
            <person name="Mavromatis K."/>
            <person name="Mikhailova N."/>
            <person name="Pati A."/>
            <person name="Chen A."/>
            <person name="Palaniappan K."/>
            <person name="Land M."/>
            <person name="Hauser L."/>
            <person name="Chang Y.J."/>
            <person name="Jeffries C.D."/>
            <person name="Rohde M."/>
            <person name="Spring S."/>
            <person name="Sikorski J."/>
            <person name="Goker M."/>
            <person name="Woyke T."/>
            <person name="Bristow J."/>
            <person name="Eisen J.A."/>
            <person name="Markowitz V."/>
            <person name="Hugenholtz P."/>
            <person name="Kyrpides N.C."/>
            <person name="Klenk H.P."/>
        </authorList>
    </citation>
    <scope>NUCLEOTIDE SEQUENCE [LARGE SCALE GENOMIC DNA]</scope>
    <source>
        <strain evidence="4">DSM 11571 / OCM 486 / SEBR 4847</strain>
    </source>
</reference>
<dbReference type="eggNOG" id="arCOG03906">
    <property type="taxonomic scope" value="Archaea"/>
</dbReference>
<accession>E1RFY9</accession>